<accession>A0A5D2ZK92</accession>
<sequence length="384" mass="44291">MGNSVPVWKYLPELCLLIVLEKIDEPISRVQFGVVSKNWHSLFNIFLDIKRRSSPNLVPMLMVPSKKSATKRKVCSLQAKSKVAKIEFPKPYTQRYFGSCYGWIATMDKSFNITLSNPFKNLSIHLPQFDSMAYDSGPYTYKIRKVVLSDDPLLHPNNFVVVVIYSVYGRVAFYRPCQENLIYMDVDEDQSLISDILFHKGLVYAIGKYNNLVSFDVNGVEDDESSKPPKLNTLVPKVLKLENYSHRVYIFKSSMGNLYSIHKHFDFEEVGERNIHWTKKFTVFKLILDYENGKLLEKKEVGSIDGDIVFVGDNKTLVVLALDFPEGQPNSIYFTDDFIDRDAYEVLGFRDIGIFHLKVGSLEKYYQFKSSHKDLSPYIWISPS</sequence>
<dbReference type="EMBL" id="CM017640">
    <property type="protein sequence ID" value="TYJ38460.1"/>
    <property type="molecule type" value="Genomic_DNA"/>
</dbReference>
<organism evidence="2 3">
    <name type="scientific">Gossypium mustelinum</name>
    <name type="common">Cotton</name>
    <name type="synonym">Gossypium caicoense</name>
    <dbReference type="NCBI Taxonomy" id="34275"/>
    <lineage>
        <taxon>Eukaryota</taxon>
        <taxon>Viridiplantae</taxon>
        <taxon>Streptophyta</taxon>
        <taxon>Embryophyta</taxon>
        <taxon>Tracheophyta</taxon>
        <taxon>Spermatophyta</taxon>
        <taxon>Magnoliopsida</taxon>
        <taxon>eudicotyledons</taxon>
        <taxon>Gunneridae</taxon>
        <taxon>Pentapetalae</taxon>
        <taxon>rosids</taxon>
        <taxon>malvids</taxon>
        <taxon>Malvales</taxon>
        <taxon>Malvaceae</taxon>
        <taxon>Malvoideae</taxon>
        <taxon>Gossypium</taxon>
    </lineage>
</organism>
<evidence type="ECO:0000259" key="1">
    <source>
        <dbReference type="Pfam" id="PF03478"/>
    </source>
</evidence>
<dbReference type="Pfam" id="PF03478">
    <property type="entry name" value="Beta-prop_KIB1-4"/>
    <property type="match status" value="1"/>
</dbReference>
<dbReference type="PANTHER" id="PTHR44259">
    <property type="entry name" value="OS07G0183000 PROTEIN-RELATED"/>
    <property type="match status" value="1"/>
</dbReference>
<protein>
    <recommendedName>
        <fullName evidence="1">KIB1-4 beta-propeller domain-containing protein</fullName>
    </recommendedName>
</protein>
<evidence type="ECO:0000313" key="2">
    <source>
        <dbReference type="EMBL" id="TYJ38460.1"/>
    </source>
</evidence>
<evidence type="ECO:0000313" key="3">
    <source>
        <dbReference type="Proteomes" id="UP000323597"/>
    </source>
</evidence>
<gene>
    <name evidence="2" type="ORF">E1A91_A05G444700v1</name>
</gene>
<feature type="domain" description="KIB1-4 beta-propeller" evidence="1">
    <location>
        <begin position="80"/>
        <end position="355"/>
    </location>
</feature>
<dbReference type="InterPro" id="IPR005174">
    <property type="entry name" value="KIB1-4_b-propeller"/>
</dbReference>
<dbReference type="InterPro" id="IPR050942">
    <property type="entry name" value="F-box_BR-signaling"/>
</dbReference>
<proteinExistence type="predicted"/>
<dbReference type="AlphaFoldDB" id="A0A5D2ZK92"/>
<keyword evidence="3" id="KW-1185">Reference proteome</keyword>
<name>A0A5D2ZK92_GOSMU</name>
<feature type="non-terminal residue" evidence="2">
    <location>
        <position position="384"/>
    </location>
</feature>
<dbReference type="PANTHER" id="PTHR44259:SF93">
    <property type="entry name" value="PROTEIN, PUTATIVE (DUF295)-RELATED"/>
    <property type="match status" value="1"/>
</dbReference>
<reference evidence="2 3" key="1">
    <citation type="submission" date="2019-07" db="EMBL/GenBank/DDBJ databases">
        <title>WGS assembly of Gossypium mustelinum.</title>
        <authorList>
            <person name="Chen Z.J."/>
            <person name="Sreedasyam A."/>
            <person name="Ando A."/>
            <person name="Song Q."/>
            <person name="De L."/>
            <person name="Hulse-Kemp A."/>
            <person name="Ding M."/>
            <person name="Ye W."/>
            <person name="Kirkbride R."/>
            <person name="Jenkins J."/>
            <person name="Plott C."/>
            <person name="Lovell J."/>
            <person name="Lin Y.-M."/>
            <person name="Vaughn R."/>
            <person name="Liu B."/>
            <person name="Li W."/>
            <person name="Simpson S."/>
            <person name="Scheffler B."/>
            <person name="Saski C."/>
            <person name="Grover C."/>
            <person name="Hu G."/>
            <person name="Conover J."/>
            <person name="Carlson J."/>
            <person name="Shu S."/>
            <person name="Boston L."/>
            <person name="Williams M."/>
            <person name="Peterson D."/>
            <person name="Mcgee K."/>
            <person name="Jones D."/>
            <person name="Wendel J."/>
            <person name="Stelly D."/>
            <person name="Grimwood J."/>
            <person name="Schmutz J."/>
        </authorList>
    </citation>
    <scope>NUCLEOTIDE SEQUENCE [LARGE SCALE GENOMIC DNA]</scope>
    <source>
        <strain evidence="2">1408120.09</strain>
    </source>
</reference>
<dbReference type="Proteomes" id="UP000323597">
    <property type="component" value="Chromosome A05"/>
</dbReference>